<dbReference type="Proteomes" id="UP000265520">
    <property type="component" value="Unassembled WGS sequence"/>
</dbReference>
<dbReference type="EMBL" id="LXQA010193298">
    <property type="protein sequence ID" value="MCI32186.1"/>
    <property type="molecule type" value="Genomic_DNA"/>
</dbReference>
<reference evidence="1 2" key="1">
    <citation type="journal article" date="2018" name="Front. Plant Sci.">
        <title>Red Clover (Trifolium pratense) and Zigzag Clover (T. medium) - A Picture of Genomic Similarities and Differences.</title>
        <authorList>
            <person name="Dluhosova J."/>
            <person name="Istvanek J."/>
            <person name="Nedelnik J."/>
            <person name="Repkova J."/>
        </authorList>
    </citation>
    <scope>NUCLEOTIDE SEQUENCE [LARGE SCALE GENOMIC DNA]</scope>
    <source>
        <strain evidence="2">cv. 10/8</strain>
        <tissue evidence="1">Leaf</tissue>
    </source>
</reference>
<comment type="caution">
    <text evidence="1">The sequence shown here is derived from an EMBL/GenBank/DDBJ whole genome shotgun (WGS) entry which is preliminary data.</text>
</comment>
<evidence type="ECO:0000313" key="2">
    <source>
        <dbReference type="Proteomes" id="UP000265520"/>
    </source>
</evidence>
<evidence type="ECO:0000313" key="1">
    <source>
        <dbReference type="EMBL" id="MCI32186.1"/>
    </source>
</evidence>
<organism evidence="1 2">
    <name type="scientific">Trifolium medium</name>
    <dbReference type="NCBI Taxonomy" id="97028"/>
    <lineage>
        <taxon>Eukaryota</taxon>
        <taxon>Viridiplantae</taxon>
        <taxon>Streptophyta</taxon>
        <taxon>Embryophyta</taxon>
        <taxon>Tracheophyta</taxon>
        <taxon>Spermatophyta</taxon>
        <taxon>Magnoliopsida</taxon>
        <taxon>eudicotyledons</taxon>
        <taxon>Gunneridae</taxon>
        <taxon>Pentapetalae</taxon>
        <taxon>rosids</taxon>
        <taxon>fabids</taxon>
        <taxon>Fabales</taxon>
        <taxon>Fabaceae</taxon>
        <taxon>Papilionoideae</taxon>
        <taxon>50 kb inversion clade</taxon>
        <taxon>NPAAA clade</taxon>
        <taxon>Hologalegina</taxon>
        <taxon>IRL clade</taxon>
        <taxon>Trifolieae</taxon>
        <taxon>Trifolium</taxon>
    </lineage>
</organism>
<accession>A0A392R8J8</accession>
<proteinExistence type="predicted"/>
<name>A0A392R8J8_9FABA</name>
<keyword evidence="2" id="KW-1185">Reference proteome</keyword>
<sequence>MPVIQHAVETSPKALEPTIQRSTPVLGNVKNTAALRNVACAASDSVLKSTSFSMMLHNVSDQIGSGELHTHMPVIQEINEPEVIQTHDEELSDEGEEIIVPETQLTRVVKDTEFSAQVQNELKVVKQLWADTAEAE</sequence>
<dbReference type="AlphaFoldDB" id="A0A392R8J8"/>
<feature type="non-terminal residue" evidence="1">
    <location>
        <position position="136"/>
    </location>
</feature>
<protein>
    <submittedName>
        <fullName evidence="1">Uncharacterized protein</fullName>
    </submittedName>
</protein>